<dbReference type="OrthoDB" id="134501at2"/>
<dbReference type="AlphaFoldDB" id="U5EJQ3"/>
<keyword evidence="3" id="KW-1185">Reference proteome</keyword>
<name>U5EJQ3_NOCAS</name>
<dbReference type="Gene3D" id="2.130.10.10">
    <property type="entry name" value="YVTN repeat-like/Quinoprotein amine dehydrogenase"/>
    <property type="match status" value="1"/>
</dbReference>
<comment type="caution">
    <text evidence="2">The sequence shown here is derived from an EMBL/GenBank/DDBJ whole genome shotgun (WGS) entry which is preliminary data.</text>
</comment>
<evidence type="ECO:0000313" key="3">
    <source>
        <dbReference type="Proteomes" id="UP000017048"/>
    </source>
</evidence>
<dbReference type="EMBL" id="BAFO02000035">
    <property type="protein sequence ID" value="GAD87510.1"/>
    <property type="molecule type" value="Genomic_DNA"/>
</dbReference>
<accession>U5EJQ3</accession>
<proteinExistence type="predicted"/>
<dbReference type="SUPFAM" id="SSF50978">
    <property type="entry name" value="WD40 repeat-like"/>
    <property type="match status" value="1"/>
</dbReference>
<dbReference type="GeneID" id="91519890"/>
<dbReference type="eggNOG" id="COG2319">
    <property type="taxonomic scope" value="Bacteria"/>
</dbReference>
<feature type="region of interest" description="Disordered" evidence="1">
    <location>
        <begin position="1"/>
        <end position="22"/>
    </location>
</feature>
<evidence type="ECO:0000256" key="1">
    <source>
        <dbReference type="SAM" id="MobiDB-lite"/>
    </source>
</evidence>
<dbReference type="Proteomes" id="UP000017048">
    <property type="component" value="Unassembled WGS sequence"/>
</dbReference>
<reference evidence="2 3" key="1">
    <citation type="journal article" date="2014" name="BMC Genomics">
        <title>Genome based analysis of type-I polyketide synthase and nonribosomal peptide synthetase gene clusters in seven strains of five representative Nocardia species.</title>
        <authorList>
            <person name="Komaki H."/>
            <person name="Ichikawa N."/>
            <person name="Hosoyama A."/>
            <person name="Takahashi-Nakaguchi A."/>
            <person name="Matsuzawa T."/>
            <person name="Suzuki K."/>
            <person name="Fujita N."/>
            <person name="Gonoi T."/>
        </authorList>
    </citation>
    <scope>NUCLEOTIDE SEQUENCE [LARGE SCALE GENOMIC DNA]</scope>
    <source>
        <strain evidence="2 3">NBRC 15531</strain>
    </source>
</reference>
<dbReference type="InterPro" id="IPR036322">
    <property type="entry name" value="WD40_repeat_dom_sf"/>
</dbReference>
<protein>
    <submittedName>
        <fullName evidence="2">Uncharacterized protein</fullName>
    </submittedName>
</protein>
<dbReference type="RefSeq" id="WP_019045185.1">
    <property type="nucleotide sequence ID" value="NZ_BAFO02000035.1"/>
</dbReference>
<sequence>MRTEIGPLQSVSATTDRDTLALSGADGTTGLWDIGSPRTPRRLGGAIGPADGGGRQVALHPRGRHLVLVTDYGQVGVWDLDVEAVAARICASTGGALTHAVWRGQLPHVPYRPPCA</sequence>
<gene>
    <name evidence="2" type="ORF">NCAST_35_00320</name>
</gene>
<organism evidence="2 3">
    <name type="scientific">Nocardia asteroides NBRC 15531</name>
    <dbReference type="NCBI Taxonomy" id="1110697"/>
    <lineage>
        <taxon>Bacteria</taxon>
        <taxon>Bacillati</taxon>
        <taxon>Actinomycetota</taxon>
        <taxon>Actinomycetes</taxon>
        <taxon>Mycobacteriales</taxon>
        <taxon>Nocardiaceae</taxon>
        <taxon>Nocardia</taxon>
    </lineage>
</organism>
<evidence type="ECO:0000313" key="2">
    <source>
        <dbReference type="EMBL" id="GAD87510.1"/>
    </source>
</evidence>
<dbReference type="InterPro" id="IPR015943">
    <property type="entry name" value="WD40/YVTN_repeat-like_dom_sf"/>
</dbReference>